<dbReference type="Proteomes" id="UP001341840">
    <property type="component" value="Unassembled WGS sequence"/>
</dbReference>
<sequence length="88" mass="9523">MLSIPNVALSVMPEASLTSPTTLISSPITPSSMPTPNMPYPQCLPAIRSNSPTLFPATPSLVLMSSAMTLWRHRACSESYIDCGDRWV</sequence>
<accession>A0ABU6T8H9</accession>
<name>A0ABU6T8H9_9FABA</name>
<protein>
    <submittedName>
        <fullName evidence="1">Uncharacterized protein</fullName>
    </submittedName>
</protein>
<gene>
    <name evidence="1" type="ORF">PIB30_021011</name>
</gene>
<organism evidence="1 2">
    <name type="scientific">Stylosanthes scabra</name>
    <dbReference type="NCBI Taxonomy" id="79078"/>
    <lineage>
        <taxon>Eukaryota</taxon>
        <taxon>Viridiplantae</taxon>
        <taxon>Streptophyta</taxon>
        <taxon>Embryophyta</taxon>
        <taxon>Tracheophyta</taxon>
        <taxon>Spermatophyta</taxon>
        <taxon>Magnoliopsida</taxon>
        <taxon>eudicotyledons</taxon>
        <taxon>Gunneridae</taxon>
        <taxon>Pentapetalae</taxon>
        <taxon>rosids</taxon>
        <taxon>fabids</taxon>
        <taxon>Fabales</taxon>
        <taxon>Fabaceae</taxon>
        <taxon>Papilionoideae</taxon>
        <taxon>50 kb inversion clade</taxon>
        <taxon>dalbergioids sensu lato</taxon>
        <taxon>Dalbergieae</taxon>
        <taxon>Pterocarpus clade</taxon>
        <taxon>Stylosanthes</taxon>
    </lineage>
</organism>
<dbReference type="EMBL" id="JASCZI010090689">
    <property type="protein sequence ID" value="MED6145021.1"/>
    <property type="molecule type" value="Genomic_DNA"/>
</dbReference>
<evidence type="ECO:0000313" key="2">
    <source>
        <dbReference type="Proteomes" id="UP001341840"/>
    </source>
</evidence>
<comment type="caution">
    <text evidence="1">The sequence shown here is derived from an EMBL/GenBank/DDBJ whole genome shotgun (WGS) entry which is preliminary data.</text>
</comment>
<keyword evidence="2" id="KW-1185">Reference proteome</keyword>
<evidence type="ECO:0000313" key="1">
    <source>
        <dbReference type="EMBL" id="MED6145021.1"/>
    </source>
</evidence>
<proteinExistence type="predicted"/>
<reference evidence="1 2" key="1">
    <citation type="journal article" date="2023" name="Plants (Basel)">
        <title>Bridging the Gap: Combining Genomics and Transcriptomics Approaches to Understand Stylosanthes scabra, an Orphan Legume from the Brazilian Caatinga.</title>
        <authorList>
            <person name="Ferreira-Neto J.R.C."/>
            <person name="da Silva M.D."/>
            <person name="Binneck E."/>
            <person name="de Melo N.F."/>
            <person name="da Silva R.H."/>
            <person name="de Melo A.L.T.M."/>
            <person name="Pandolfi V."/>
            <person name="Bustamante F.O."/>
            <person name="Brasileiro-Vidal A.C."/>
            <person name="Benko-Iseppon A.M."/>
        </authorList>
    </citation>
    <scope>NUCLEOTIDE SEQUENCE [LARGE SCALE GENOMIC DNA]</scope>
    <source>
        <tissue evidence="1">Leaves</tissue>
    </source>
</reference>